<evidence type="ECO:0000259" key="8">
    <source>
        <dbReference type="Pfam" id="PF07715"/>
    </source>
</evidence>
<gene>
    <name evidence="9" type="ORF">Mucpa_1990</name>
</gene>
<protein>
    <submittedName>
        <fullName evidence="9">TonB-dependent receptor</fullName>
    </submittedName>
</protein>
<accession>H1YE68</accession>
<keyword evidence="3 6" id="KW-0798">TonB box</keyword>
<evidence type="ECO:0000256" key="1">
    <source>
        <dbReference type="ARBA" id="ARBA00004442"/>
    </source>
</evidence>
<dbReference type="InterPro" id="IPR000531">
    <property type="entry name" value="Beta-barrel_TonB"/>
</dbReference>
<evidence type="ECO:0000256" key="5">
    <source>
        <dbReference type="ARBA" id="ARBA00023237"/>
    </source>
</evidence>
<evidence type="ECO:0000256" key="4">
    <source>
        <dbReference type="ARBA" id="ARBA00023136"/>
    </source>
</evidence>
<keyword evidence="9" id="KW-0675">Receptor</keyword>
<dbReference type="SUPFAM" id="SSF49464">
    <property type="entry name" value="Carboxypeptidase regulatory domain-like"/>
    <property type="match status" value="1"/>
</dbReference>
<keyword evidence="5" id="KW-0998">Cell outer membrane</keyword>
<dbReference type="PROSITE" id="PS01156">
    <property type="entry name" value="TONB_DEPENDENT_REC_2"/>
    <property type="match status" value="1"/>
</dbReference>
<evidence type="ECO:0000313" key="9">
    <source>
        <dbReference type="EMBL" id="EHQ26131.1"/>
    </source>
</evidence>
<evidence type="ECO:0000256" key="2">
    <source>
        <dbReference type="ARBA" id="ARBA00022729"/>
    </source>
</evidence>
<comment type="similarity">
    <text evidence="6">Belongs to the TonB-dependent receptor family.</text>
</comment>
<proteinExistence type="inferred from homology"/>
<dbReference type="STRING" id="714943.Mucpa_1990"/>
<evidence type="ECO:0000259" key="7">
    <source>
        <dbReference type="Pfam" id="PF00593"/>
    </source>
</evidence>
<keyword evidence="4 6" id="KW-0472">Membrane</keyword>
<keyword evidence="10" id="KW-1185">Reference proteome</keyword>
<dbReference type="GO" id="GO:0009279">
    <property type="term" value="C:cell outer membrane"/>
    <property type="evidence" value="ECO:0007669"/>
    <property type="project" value="UniProtKB-SubCell"/>
</dbReference>
<feature type="domain" description="TonB-dependent receptor plug" evidence="8">
    <location>
        <begin position="233"/>
        <end position="319"/>
    </location>
</feature>
<dbReference type="SUPFAM" id="SSF56935">
    <property type="entry name" value="Porins"/>
    <property type="match status" value="1"/>
</dbReference>
<evidence type="ECO:0000256" key="6">
    <source>
        <dbReference type="RuleBase" id="RU003357"/>
    </source>
</evidence>
<comment type="subcellular location">
    <subcellularLocation>
        <location evidence="1 6">Cell outer membrane</location>
    </subcellularLocation>
</comment>
<evidence type="ECO:0000313" key="10">
    <source>
        <dbReference type="Proteomes" id="UP000002774"/>
    </source>
</evidence>
<dbReference type="Pfam" id="PF13620">
    <property type="entry name" value="CarboxypepD_reg"/>
    <property type="match status" value="1"/>
</dbReference>
<dbReference type="EMBL" id="CM001403">
    <property type="protein sequence ID" value="EHQ26131.1"/>
    <property type="molecule type" value="Genomic_DNA"/>
</dbReference>
<dbReference type="PANTHER" id="PTHR40980">
    <property type="entry name" value="PLUG DOMAIN-CONTAINING PROTEIN"/>
    <property type="match status" value="1"/>
</dbReference>
<dbReference type="Gene3D" id="2.40.170.20">
    <property type="entry name" value="TonB-dependent receptor, beta-barrel domain"/>
    <property type="match status" value="1"/>
</dbReference>
<dbReference type="Pfam" id="PF07715">
    <property type="entry name" value="Plug"/>
    <property type="match status" value="1"/>
</dbReference>
<dbReference type="InterPro" id="IPR036942">
    <property type="entry name" value="Beta-barrel_TonB_sf"/>
</dbReference>
<dbReference type="AlphaFoldDB" id="H1YE68"/>
<sequence>MYNSTKSSVIKRLYFMTRLTMMVTVISFTLSGVLFASEVRSQHLDQTIVSVNTQKSSLHVLLSDLSAQSGFNFVYAEEVGKINPVSLNVSKISLDKVLELLAKQYRLRFAQINGAIAVSKLPPPAAPGKISGKVLDEKGETLPGATIKLVETGQAVQSNADGSYVLSVTPGTYTVEVNFIGYQPQRITGITVNEGKVTPLDLAMKPGNTALKEVMVTANYRKASLEGLYAKQKNNAGITDGVTAEQLARTPDKNLGESLKRISGLATIDNKYVVVRGLSERYNNAELNGQSVPSTELNRKAFSFDIIPSNMVDAVMVTKTLTPDKSAEFGGGLVQVQTKDIPDENFTTVTIGSSINSNTTGKDFLTLPMETRNYFALPASSRNLFGKLDWKSSNDVLANTTLNATSGNYDVKDPKALANNWGLSKLNPAPAPNLQFSLGRVYSLKDNQRIGLIASASYRNTFQTQDIESTRFGFEETQNPLLGKRYGFTANLSGLAGLSYSTERLKLGLQTIYLRTLDQQLLIGTGNKDGFRQLAYFDQTTASNLSQNQLKGEYAIGNRGIKLNWLGSYIRLDRLKPDNHIMTANYVKDAAYGPDEFYISQPQSDLSRGALRSWSRALENNLSWNTDVQIPFQFNMGKLPLANSLKAGYAGWQKDRLFYVLNSGSSANTSYFPPLAEAFDPNNPGTSIEFSRFGDDFHKKASLHAAYLMLDNKIAGKLRFVWGLRAEYYNLNGLNQNLDQIKASVKQYDFSALDKLEPNWNFFPSANLTYSLTPKMNLRLAYAKSIIRPDLRELTFFQEYDYELGGVYNSQTPIRSTKISHYDFRYEWFPSPGELISFSLFRKQFDYPMEIYKDQNNRLFTLKNNKAATNKGIEAEFRKSFAFTGIPVLKQLTLYGNFTALTSTVTPMTLAIGATDPAQPGKVVVEEKAGAPEKRVQTGASNLMYNAGLYYDTKPVRLSMSYNYVSNRLIRPTVDYSQSLFERPEKALDAQVAFYLLQKKLEIKGTVSNLLNSYSVVYQNVYDQGSLTTKEPTSQQLRYQPGVDQINYKSASGRTYSLNLTYNF</sequence>
<organism evidence="9 10">
    <name type="scientific">Mucilaginibacter paludis DSM 18603</name>
    <dbReference type="NCBI Taxonomy" id="714943"/>
    <lineage>
        <taxon>Bacteria</taxon>
        <taxon>Pseudomonadati</taxon>
        <taxon>Bacteroidota</taxon>
        <taxon>Sphingobacteriia</taxon>
        <taxon>Sphingobacteriales</taxon>
        <taxon>Sphingobacteriaceae</taxon>
        <taxon>Mucilaginibacter</taxon>
    </lineage>
</organism>
<dbReference type="OrthoDB" id="9768470at2"/>
<dbReference type="eggNOG" id="COG1629">
    <property type="taxonomic scope" value="Bacteria"/>
</dbReference>
<feature type="domain" description="TonB-dependent receptor-like beta-barrel" evidence="7">
    <location>
        <begin position="532"/>
        <end position="1010"/>
    </location>
</feature>
<evidence type="ECO:0000256" key="3">
    <source>
        <dbReference type="ARBA" id="ARBA00023077"/>
    </source>
</evidence>
<dbReference type="Gene3D" id="2.170.130.10">
    <property type="entry name" value="TonB-dependent receptor, plug domain"/>
    <property type="match status" value="1"/>
</dbReference>
<dbReference type="HOGENOM" id="CLU_006935_0_0_10"/>
<reference evidence="9" key="1">
    <citation type="submission" date="2011-09" db="EMBL/GenBank/DDBJ databases">
        <title>The permanent draft genome of Mucilaginibacter paludis DSM 18603.</title>
        <authorList>
            <consortium name="US DOE Joint Genome Institute (JGI-PGF)"/>
            <person name="Lucas S."/>
            <person name="Han J."/>
            <person name="Lapidus A."/>
            <person name="Bruce D."/>
            <person name="Goodwin L."/>
            <person name="Pitluck S."/>
            <person name="Peters L."/>
            <person name="Kyrpides N."/>
            <person name="Mavromatis K."/>
            <person name="Ivanova N."/>
            <person name="Mikhailova N."/>
            <person name="Held B."/>
            <person name="Detter J.C."/>
            <person name="Tapia R."/>
            <person name="Han C."/>
            <person name="Land M."/>
            <person name="Hauser L."/>
            <person name="Markowitz V."/>
            <person name="Cheng J.-F."/>
            <person name="Hugenholtz P."/>
            <person name="Woyke T."/>
            <person name="Wu D."/>
            <person name="Tindall B."/>
            <person name="Brambilla E."/>
            <person name="Klenk H.-P."/>
            <person name="Eisen J.A."/>
        </authorList>
    </citation>
    <scope>NUCLEOTIDE SEQUENCE [LARGE SCALE GENOMIC DNA]</scope>
    <source>
        <strain evidence="9">DSM 18603</strain>
    </source>
</reference>
<dbReference type="Gene3D" id="2.60.40.1120">
    <property type="entry name" value="Carboxypeptidase-like, regulatory domain"/>
    <property type="match status" value="1"/>
</dbReference>
<dbReference type="Proteomes" id="UP000002774">
    <property type="component" value="Chromosome"/>
</dbReference>
<dbReference type="Pfam" id="PF00593">
    <property type="entry name" value="TonB_dep_Rec_b-barrel"/>
    <property type="match status" value="1"/>
</dbReference>
<dbReference type="PANTHER" id="PTHR40980:SF4">
    <property type="entry name" value="TONB-DEPENDENT RECEPTOR-LIKE BETA-BARREL DOMAIN-CONTAINING PROTEIN"/>
    <property type="match status" value="1"/>
</dbReference>
<dbReference type="InterPro" id="IPR012910">
    <property type="entry name" value="Plug_dom"/>
</dbReference>
<dbReference type="InterPro" id="IPR010917">
    <property type="entry name" value="TonB_rcpt_CS"/>
</dbReference>
<name>H1YE68_9SPHI</name>
<keyword evidence="2" id="KW-0732">Signal</keyword>
<dbReference type="InterPro" id="IPR008969">
    <property type="entry name" value="CarboxyPept-like_regulatory"/>
</dbReference>
<dbReference type="InterPro" id="IPR037066">
    <property type="entry name" value="Plug_dom_sf"/>
</dbReference>